<reference evidence="4 5" key="1">
    <citation type="journal article" date="2017" name="Int. J. Syst. Evol. Microbiol.">
        <title>Oleiagrimonas citrea sp. nov., a marine bacterium isolated from tidal flat sediment and emended description of the genus Oleiagrimonas Fang et al. 2015 and Oleiagrimonas soli.</title>
        <authorList>
            <person name="Yang S.H."/>
            <person name="Seo H.S."/>
            <person name="Seong C.N."/>
            <person name="Kwon K.K."/>
        </authorList>
    </citation>
    <scope>NUCLEOTIDE SEQUENCE [LARGE SCALE GENOMIC DNA]</scope>
    <source>
        <strain evidence="4 5">MEBiC09124</strain>
    </source>
</reference>
<dbReference type="GO" id="GO:0005737">
    <property type="term" value="C:cytoplasm"/>
    <property type="evidence" value="ECO:0007669"/>
    <property type="project" value="UniProtKB-SubCell"/>
</dbReference>
<sequence>MYKRILISTDGSEHSKRAIAQGVTLARSLGASVVGLNAAPSLSIDANKMDDISHSMEVEYRRAVEEQSRAMLSEIEKAAGEAGVSCQTHFLYGDPVHRSIIKAADDNHCDLVVMGSHGRGSVGTLLLGSVTQKVLAHDERPVLVVR</sequence>
<evidence type="ECO:0000256" key="1">
    <source>
        <dbReference type="ARBA" id="ARBA00008791"/>
    </source>
</evidence>
<proteinExistence type="inferred from homology"/>
<name>A0A846ZMI6_9GAMM</name>
<dbReference type="InterPro" id="IPR006015">
    <property type="entry name" value="Universal_stress_UspA"/>
</dbReference>
<dbReference type="PANTHER" id="PTHR46268">
    <property type="entry name" value="STRESS RESPONSE PROTEIN NHAX"/>
    <property type="match status" value="1"/>
</dbReference>
<dbReference type="InterPro" id="IPR006016">
    <property type="entry name" value="UspA"/>
</dbReference>
<comment type="similarity">
    <text evidence="1 2">Belongs to the universal stress protein A family.</text>
</comment>
<keyword evidence="5" id="KW-1185">Reference proteome</keyword>
<evidence type="ECO:0000256" key="2">
    <source>
        <dbReference type="PIRNR" id="PIRNR006276"/>
    </source>
</evidence>
<dbReference type="InterPro" id="IPR014729">
    <property type="entry name" value="Rossmann-like_a/b/a_fold"/>
</dbReference>
<dbReference type="EMBL" id="JAAZQD010000003">
    <property type="protein sequence ID" value="NKZ38770.1"/>
    <property type="molecule type" value="Genomic_DNA"/>
</dbReference>
<comment type="subcellular location">
    <subcellularLocation>
        <location evidence="2">Cytoplasm</location>
    </subcellularLocation>
</comment>
<feature type="domain" description="UspA" evidence="3">
    <location>
        <begin position="1"/>
        <end position="146"/>
    </location>
</feature>
<dbReference type="Proteomes" id="UP000541636">
    <property type="component" value="Unassembled WGS sequence"/>
</dbReference>
<dbReference type="Pfam" id="PF00582">
    <property type="entry name" value="Usp"/>
    <property type="match status" value="1"/>
</dbReference>
<evidence type="ECO:0000313" key="5">
    <source>
        <dbReference type="Proteomes" id="UP000541636"/>
    </source>
</evidence>
<dbReference type="AlphaFoldDB" id="A0A846ZMI6"/>
<dbReference type="PIRSF" id="PIRSF006276">
    <property type="entry name" value="UspA"/>
    <property type="match status" value="1"/>
</dbReference>
<organism evidence="4 5">
    <name type="scientific">Oleiagrimonas citrea</name>
    <dbReference type="NCBI Taxonomy" id="1665687"/>
    <lineage>
        <taxon>Bacteria</taxon>
        <taxon>Pseudomonadati</taxon>
        <taxon>Pseudomonadota</taxon>
        <taxon>Gammaproteobacteria</taxon>
        <taxon>Lysobacterales</taxon>
        <taxon>Rhodanobacteraceae</taxon>
        <taxon>Oleiagrimonas</taxon>
    </lineage>
</organism>
<dbReference type="SUPFAM" id="SSF52402">
    <property type="entry name" value="Adenine nucleotide alpha hydrolases-like"/>
    <property type="match status" value="1"/>
</dbReference>
<gene>
    <name evidence="4" type="ORF">HF690_07330</name>
</gene>
<dbReference type="Gene3D" id="3.40.50.620">
    <property type="entry name" value="HUPs"/>
    <property type="match status" value="1"/>
</dbReference>
<evidence type="ECO:0000259" key="3">
    <source>
        <dbReference type="Pfam" id="PF00582"/>
    </source>
</evidence>
<keyword evidence="2" id="KW-0963">Cytoplasm</keyword>
<comment type="caution">
    <text evidence="4">The sequence shown here is derived from an EMBL/GenBank/DDBJ whole genome shotgun (WGS) entry which is preliminary data.</text>
</comment>
<dbReference type="PANTHER" id="PTHR46268:SF15">
    <property type="entry name" value="UNIVERSAL STRESS PROTEIN HP_0031"/>
    <property type="match status" value="1"/>
</dbReference>
<evidence type="ECO:0000313" key="4">
    <source>
        <dbReference type="EMBL" id="NKZ38770.1"/>
    </source>
</evidence>
<dbReference type="PRINTS" id="PR01438">
    <property type="entry name" value="UNVRSLSTRESS"/>
</dbReference>
<dbReference type="RefSeq" id="WP_146742229.1">
    <property type="nucleotide sequence ID" value="NZ_JAAZQD010000003.1"/>
</dbReference>
<accession>A0A846ZMI6</accession>
<dbReference type="CDD" id="cd00293">
    <property type="entry name" value="USP-like"/>
    <property type="match status" value="1"/>
</dbReference>
<protein>
    <recommendedName>
        <fullName evidence="2">Universal stress protein</fullName>
    </recommendedName>
</protein>